<name>A0A2K8KW19_9GAMM</name>
<evidence type="ECO:0000313" key="1">
    <source>
        <dbReference type="EMBL" id="ATX76946.1"/>
    </source>
</evidence>
<gene>
    <name evidence="1" type="ORF">REIFOR_01809</name>
</gene>
<proteinExistence type="predicted"/>
<accession>A0A2K8KW19</accession>
<evidence type="ECO:0000313" key="2">
    <source>
        <dbReference type="Proteomes" id="UP000229757"/>
    </source>
</evidence>
<keyword evidence="2" id="KW-1185">Reference proteome</keyword>
<dbReference type="EMBL" id="CP011797">
    <property type="protein sequence ID" value="ATX76946.1"/>
    <property type="molecule type" value="Genomic_DNA"/>
</dbReference>
<reference evidence="1 2" key="1">
    <citation type="journal article" date="2017" name="Environ. Microbiol.">
        <title>Genomic and physiological analyses of 'Reinekea forsetii' reveal a versatile opportunistic lifestyle during spring algae blooms.</title>
        <authorList>
            <person name="Avci B."/>
            <person name="Hahnke R.L."/>
            <person name="Chafee M."/>
            <person name="Fischer T."/>
            <person name="Gruber-Vodicka H."/>
            <person name="Tegetmeyer H.E."/>
            <person name="Harder J."/>
            <person name="Fuchs B.M."/>
            <person name="Amann R.I."/>
            <person name="Teeling H."/>
        </authorList>
    </citation>
    <scope>NUCLEOTIDE SEQUENCE [LARGE SCALE GENOMIC DNA]</scope>
    <source>
        <strain evidence="1 2">Hel1_31_D35</strain>
    </source>
</reference>
<organism evidence="1 2">
    <name type="scientific">Reinekea forsetii</name>
    <dbReference type="NCBI Taxonomy" id="1336806"/>
    <lineage>
        <taxon>Bacteria</taxon>
        <taxon>Pseudomonadati</taxon>
        <taxon>Pseudomonadota</taxon>
        <taxon>Gammaproteobacteria</taxon>
        <taxon>Oceanospirillales</taxon>
        <taxon>Saccharospirillaceae</taxon>
        <taxon>Reinekea</taxon>
    </lineage>
</organism>
<dbReference type="Proteomes" id="UP000229757">
    <property type="component" value="Chromosome"/>
</dbReference>
<dbReference type="KEGG" id="rfo:REIFOR_01809"/>
<protein>
    <submittedName>
        <fullName evidence="1">Uncharacterized protein</fullName>
    </submittedName>
</protein>
<dbReference type="AlphaFoldDB" id="A0A2K8KW19"/>
<sequence>MIRYIVRTNCHVSYDRTVLLLDTDIPITTRDRKAAKKQKLELIEATPRCLEGMLLEVLGQPTPATTKACKSVLHAQLSGPETSKQSYAPLFAKAILDSSTKAQIIRLKGLLSNSVS</sequence>